<gene>
    <name evidence="1" type="ORF">ANHYDRO_00421</name>
</gene>
<name>B6W775_9FIRM</name>
<organism evidence="1 2">
    <name type="scientific">Anaerococcus hydrogenalis DSM 7454</name>
    <dbReference type="NCBI Taxonomy" id="561177"/>
    <lineage>
        <taxon>Bacteria</taxon>
        <taxon>Bacillati</taxon>
        <taxon>Bacillota</taxon>
        <taxon>Tissierellia</taxon>
        <taxon>Tissierellales</taxon>
        <taxon>Peptoniphilaceae</taxon>
        <taxon>Anaerococcus</taxon>
    </lineage>
</organism>
<reference evidence="1 2" key="1">
    <citation type="submission" date="2008-09" db="EMBL/GenBank/DDBJ databases">
        <authorList>
            <person name="Fulton L."/>
            <person name="Clifton S."/>
            <person name="Fulton B."/>
            <person name="Xu J."/>
            <person name="Minx P."/>
            <person name="Pepin K.H."/>
            <person name="Johnson M."/>
            <person name="Thiruvilangam P."/>
            <person name="Bhonagiri V."/>
            <person name="Nash W.E."/>
            <person name="Mardis E.R."/>
            <person name="Wilson R.K."/>
        </authorList>
    </citation>
    <scope>NUCLEOTIDE SEQUENCE [LARGE SCALE GENOMIC DNA]</scope>
    <source>
        <strain evidence="1 2">DSM 7454</strain>
    </source>
</reference>
<accession>B6W775</accession>
<dbReference type="Proteomes" id="UP000005451">
    <property type="component" value="Unassembled WGS sequence"/>
</dbReference>
<dbReference type="AlphaFoldDB" id="B6W775"/>
<sequence>MISYLIRSELDEITENLVTDYVENLLKLFSVLELVNTGYSSSKFKTFLFGLNIKLVDRNISLEDIKNEINNHINKEWNREEIETEVRNYTKNLLLLLNEYLACSKKGKNLFYL</sequence>
<protein>
    <submittedName>
        <fullName evidence="1">Uncharacterized protein</fullName>
    </submittedName>
</protein>
<comment type="caution">
    <text evidence="1">The sequence shown here is derived from an EMBL/GenBank/DDBJ whole genome shotgun (WGS) entry which is preliminary data.</text>
</comment>
<reference evidence="1 2" key="2">
    <citation type="submission" date="2008-10" db="EMBL/GenBank/DDBJ databases">
        <title>Draft genome sequence of Anaerococcus hydrogenalis (DSM 7454).</title>
        <authorList>
            <person name="Sudarsanam P."/>
            <person name="Ley R."/>
            <person name="Guruge J."/>
            <person name="Turnbaugh P.J."/>
            <person name="Mahowald M."/>
            <person name="Liep D."/>
            <person name="Gordon J."/>
        </authorList>
    </citation>
    <scope>NUCLEOTIDE SEQUENCE [LARGE SCALE GENOMIC DNA]</scope>
    <source>
        <strain evidence="1 2">DSM 7454</strain>
    </source>
</reference>
<proteinExistence type="predicted"/>
<dbReference type="EMBL" id="ABXA01000011">
    <property type="protein sequence ID" value="EEB36749.1"/>
    <property type="molecule type" value="Genomic_DNA"/>
</dbReference>
<evidence type="ECO:0000313" key="2">
    <source>
        <dbReference type="Proteomes" id="UP000005451"/>
    </source>
</evidence>
<dbReference type="STRING" id="561177.ANHYDRO_00421"/>
<evidence type="ECO:0000313" key="1">
    <source>
        <dbReference type="EMBL" id="EEB36749.1"/>
    </source>
</evidence>